<gene>
    <name evidence="1" type="ORF">E6C27_scaffold418G00030</name>
</gene>
<protein>
    <submittedName>
        <fullName evidence="1">Uncharacterized protein</fullName>
    </submittedName>
</protein>
<dbReference type="Pfam" id="PF02992">
    <property type="entry name" value="Transposase_21"/>
    <property type="match status" value="1"/>
</dbReference>
<accession>A0A5A7VNL0</accession>
<proteinExistence type="predicted"/>
<reference evidence="1 2" key="1">
    <citation type="submission" date="2019-08" db="EMBL/GenBank/DDBJ databases">
        <title>Draft genome sequences of two oriental melons (Cucumis melo L. var makuwa).</title>
        <authorList>
            <person name="Kwon S.-Y."/>
        </authorList>
    </citation>
    <scope>NUCLEOTIDE SEQUENCE [LARGE SCALE GENOMIC DNA]</scope>
    <source>
        <strain evidence="2">cv. SW 3</strain>
        <tissue evidence="1">Leaf</tissue>
    </source>
</reference>
<evidence type="ECO:0000313" key="1">
    <source>
        <dbReference type="EMBL" id="KAA0067201.1"/>
    </source>
</evidence>
<sequence length="231" mass="26743">MVRRGATKCTGRPTKGKRRMAGVASVNLGSKNIVNSTYPKDKRVETNYALRHPANAEGWKHFDCEFSDFASNPWNMCLGLASDGFNPFGHMSISYSMWSVVLLPYNLPPWKCMKEINSLLIPGPRSPGREIDVYLQPLIEKLKELWNFRMHSYDSFTGQFLSYMHPCYGQLMTSRRMVTYQGRVQMNVRHVSYAWVIDHRLGYEVKYPSWDINAIFQRTTCGVEVGYMMER</sequence>
<dbReference type="AlphaFoldDB" id="A0A5A7VNL0"/>
<dbReference type="OrthoDB" id="1932595at2759"/>
<dbReference type="InterPro" id="IPR004242">
    <property type="entry name" value="Transposase_21"/>
</dbReference>
<dbReference type="STRING" id="1194695.A0A5A7VNL0"/>
<dbReference type="EMBL" id="SSTE01000601">
    <property type="protein sequence ID" value="KAA0067201.1"/>
    <property type="molecule type" value="Genomic_DNA"/>
</dbReference>
<organism evidence="1 2">
    <name type="scientific">Cucumis melo var. makuwa</name>
    <name type="common">Oriental melon</name>
    <dbReference type="NCBI Taxonomy" id="1194695"/>
    <lineage>
        <taxon>Eukaryota</taxon>
        <taxon>Viridiplantae</taxon>
        <taxon>Streptophyta</taxon>
        <taxon>Embryophyta</taxon>
        <taxon>Tracheophyta</taxon>
        <taxon>Spermatophyta</taxon>
        <taxon>Magnoliopsida</taxon>
        <taxon>eudicotyledons</taxon>
        <taxon>Gunneridae</taxon>
        <taxon>Pentapetalae</taxon>
        <taxon>rosids</taxon>
        <taxon>fabids</taxon>
        <taxon>Cucurbitales</taxon>
        <taxon>Cucurbitaceae</taxon>
        <taxon>Benincaseae</taxon>
        <taxon>Cucumis</taxon>
    </lineage>
</organism>
<comment type="caution">
    <text evidence="1">The sequence shown here is derived from an EMBL/GenBank/DDBJ whole genome shotgun (WGS) entry which is preliminary data.</text>
</comment>
<dbReference type="Proteomes" id="UP000321393">
    <property type="component" value="Unassembled WGS sequence"/>
</dbReference>
<name>A0A5A7VNL0_CUCMM</name>
<evidence type="ECO:0000313" key="2">
    <source>
        <dbReference type="Proteomes" id="UP000321393"/>
    </source>
</evidence>